<dbReference type="Pfam" id="PF17765">
    <property type="entry name" value="MLTR_LBD"/>
    <property type="match status" value="1"/>
</dbReference>
<accession>A0ABS5KHW8</accession>
<reference evidence="3 4" key="1">
    <citation type="submission" date="2020-02" db="EMBL/GenBank/DDBJ databases">
        <title>Acidophilic actinobacteria isolated from forest soil.</title>
        <authorList>
            <person name="Golinska P."/>
        </authorList>
    </citation>
    <scope>NUCLEOTIDE SEQUENCE [LARGE SCALE GENOMIC DNA]</scope>
    <source>
        <strain evidence="3 4">NL8</strain>
    </source>
</reference>
<feature type="compositionally biased region" description="Pro residues" evidence="1">
    <location>
        <begin position="121"/>
        <end position="131"/>
    </location>
</feature>
<feature type="compositionally biased region" description="Basic and acidic residues" evidence="1">
    <location>
        <begin position="109"/>
        <end position="119"/>
    </location>
</feature>
<protein>
    <recommendedName>
        <fullName evidence="2">MmyB-like transcription regulator ligand binding domain-containing protein</fullName>
    </recommendedName>
</protein>
<feature type="region of interest" description="Disordered" evidence="1">
    <location>
        <begin position="106"/>
        <end position="131"/>
    </location>
</feature>
<dbReference type="RefSeq" id="WP_212007295.1">
    <property type="nucleotide sequence ID" value="NZ_JAAFYZ010000004.1"/>
</dbReference>
<dbReference type="EMBL" id="JAAFYZ010000004">
    <property type="protein sequence ID" value="MBS2545632.1"/>
    <property type="molecule type" value="Genomic_DNA"/>
</dbReference>
<dbReference type="Proteomes" id="UP000730482">
    <property type="component" value="Unassembled WGS sequence"/>
</dbReference>
<feature type="region of interest" description="Disordered" evidence="1">
    <location>
        <begin position="1"/>
        <end position="21"/>
    </location>
</feature>
<dbReference type="InterPro" id="IPR041413">
    <property type="entry name" value="MLTR_LBD"/>
</dbReference>
<organism evidence="3 4">
    <name type="scientific">Catenulispora pinistramenti</name>
    <dbReference type="NCBI Taxonomy" id="2705254"/>
    <lineage>
        <taxon>Bacteria</taxon>
        <taxon>Bacillati</taxon>
        <taxon>Actinomycetota</taxon>
        <taxon>Actinomycetes</taxon>
        <taxon>Catenulisporales</taxon>
        <taxon>Catenulisporaceae</taxon>
        <taxon>Catenulispora</taxon>
    </lineage>
</organism>
<evidence type="ECO:0000313" key="3">
    <source>
        <dbReference type="EMBL" id="MBS2545632.1"/>
    </source>
</evidence>
<dbReference type="PANTHER" id="PTHR35010:SF2">
    <property type="entry name" value="BLL4672 PROTEIN"/>
    <property type="match status" value="1"/>
</dbReference>
<proteinExistence type="predicted"/>
<dbReference type="Gene3D" id="3.30.450.180">
    <property type="match status" value="1"/>
</dbReference>
<evidence type="ECO:0000313" key="4">
    <source>
        <dbReference type="Proteomes" id="UP000730482"/>
    </source>
</evidence>
<name>A0ABS5KHW8_9ACTN</name>
<comment type="caution">
    <text evidence="3">The sequence shown here is derived from an EMBL/GenBank/DDBJ whole genome shotgun (WGS) entry which is preliminary data.</text>
</comment>
<feature type="domain" description="MmyB-like transcription regulator ligand binding" evidence="2">
    <location>
        <begin position="19"/>
        <end position="100"/>
    </location>
</feature>
<evidence type="ECO:0000259" key="2">
    <source>
        <dbReference type="Pfam" id="PF17765"/>
    </source>
</evidence>
<keyword evidence="4" id="KW-1185">Reference proteome</keyword>
<sequence length="131" mass="14024">MCTPCLQPGTGRRLRPDPRDPHDRALTELVGELSTQSGLFRTRWAAHDVLLHHGGVKQIHHPVVGELTLGYDALELPADTGLTIMAYSAEPATPTRDALDLPASWAATVDRDSGSDSRTHPAPPPRPGAPA</sequence>
<gene>
    <name evidence="3" type="ORF">KGQ19_01995</name>
</gene>
<dbReference type="PANTHER" id="PTHR35010">
    <property type="entry name" value="BLL4672 PROTEIN-RELATED"/>
    <property type="match status" value="1"/>
</dbReference>
<evidence type="ECO:0000256" key="1">
    <source>
        <dbReference type="SAM" id="MobiDB-lite"/>
    </source>
</evidence>